<reference evidence="3 4" key="1">
    <citation type="journal article" date="2018" name="Sci. Rep.">
        <title>Genomic signatures of local adaptation to the degree of environmental predictability in rotifers.</title>
        <authorList>
            <person name="Franch-Gras L."/>
            <person name="Hahn C."/>
            <person name="Garcia-Roger E.M."/>
            <person name="Carmona M.J."/>
            <person name="Serra M."/>
            <person name="Gomez A."/>
        </authorList>
    </citation>
    <scope>NUCLEOTIDE SEQUENCE [LARGE SCALE GENOMIC DNA]</scope>
    <source>
        <strain evidence="3">HYR1</strain>
    </source>
</reference>
<organism evidence="3 4">
    <name type="scientific">Brachionus plicatilis</name>
    <name type="common">Marine rotifer</name>
    <name type="synonym">Brachionus muelleri</name>
    <dbReference type="NCBI Taxonomy" id="10195"/>
    <lineage>
        <taxon>Eukaryota</taxon>
        <taxon>Metazoa</taxon>
        <taxon>Spiralia</taxon>
        <taxon>Gnathifera</taxon>
        <taxon>Rotifera</taxon>
        <taxon>Eurotatoria</taxon>
        <taxon>Monogononta</taxon>
        <taxon>Pseudotrocha</taxon>
        <taxon>Ploima</taxon>
        <taxon>Brachionidae</taxon>
        <taxon>Brachionus</taxon>
    </lineage>
</organism>
<dbReference type="Pfam" id="PF26285">
    <property type="entry name" value="SASH1_Homeodomain"/>
    <property type="match status" value="1"/>
</dbReference>
<feature type="domain" description="SASH1/NUB1 homeodomain-like" evidence="2">
    <location>
        <begin position="185"/>
        <end position="251"/>
    </location>
</feature>
<dbReference type="EMBL" id="REGN01004537">
    <property type="protein sequence ID" value="RNA17080.1"/>
    <property type="molecule type" value="Genomic_DNA"/>
</dbReference>
<gene>
    <name evidence="3" type="ORF">BpHYR1_029738</name>
</gene>
<evidence type="ECO:0000313" key="4">
    <source>
        <dbReference type="Proteomes" id="UP000276133"/>
    </source>
</evidence>
<protein>
    <submittedName>
        <fullName evidence="3">SAM and SH3 domain-containing</fullName>
    </submittedName>
</protein>
<evidence type="ECO:0000256" key="1">
    <source>
        <dbReference type="SAM" id="MobiDB-lite"/>
    </source>
</evidence>
<feature type="region of interest" description="Disordered" evidence="1">
    <location>
        <begin position="1"/>
        <end position="33"/>
    </location>
</feature>
<feature type="compositionally biased region" description="Low complexity" evidence="1">
    <location>
        <begin position="105"/>
        <end position="118"/>
    </location>
</feature>
<dbReference type="InterPro" id="IPR058666">
    <property type="entry name" value="SASH1/NUB1_homeodomain"/>
</dbReference>
<accession>A0A3M7R0E9</accession>
<sequence length="354" mass="39716">SSCKSKSNHDSHLSNDSGCYSNTDRYSSPSDSSVLAEFKSRTLTRKGQKWRNSVCDSVILSCSSSDSSINVEPSDDSSNKKAQLLCDQLNQILSLSTSNHKPEAQVDSQQSVRQPSVSRAHTFNANDKSQRFVCKQDQEDGAKKSKISNLVKSSRRFFALSAQKSNDCCLVESRPNLKLNKKLCDLIAARLATEMIDLASVPYTDEMGFCKVPMALVKRYAAELNHGIQLVAKCIETERLAQIEKSGKLGIPNDFMYKECKCKKSISSDLIKWKLCKCDIDSSSLESFLFSLGLSMYIEKFKQRNIVKSLQDLKRLMDLNDHKQFEIAASITQSNSQTKSHFKILSNSIEFCEF</sequence>
<feature type="compositionally biased region" description="Polar residues" evidence="1">
    <location>
        <begin position="14"/>
        <end position="33"/>
    </location>
</feature>
<proteinExistence type="predicted"/>
<dbReference type="STRING" id="10195.A0A3M7R0E9"/>
<keyword evidence="4" id="KW-1185">Reference proteome</keyword>
<feature type="region of interest" description="Disordered" evidence="1">
    <location>
        <begin position="98"/>
        <end position="121"/>
    </location>
</feature>
<comment type="caution">
    <text evidence="3">The sequence shown here is derived from an EMBL/GenBank/DDBJ whole genome shotgun (WGS) entry which is preliminary data.</text>
</comment>
<evidence type="ECO:0000259" key="2">
    <source>
        <dbReference type="Pfam" id="PF26285"/>
    </source>
</evidence>
<dbReference type="AlphaFoldDB" id="A0A3M7R0E9"/>
<dbReference type="OrthoDB" id="10047268at2759"/>
<evidence type="ECO:0000313" key="3">
    <source>
        <dbReference type="EMBL" id="RNA17080.1"/>
    </source>
</evidence>
<feature type="non-terminal residue" evidence="3">
    <location>
        <position position="1"/>
    </location>
</feature>
<dbReference type="Proteomes" id="UP000276133">
    <property type="component" value="Unassembled WGS sequence"/>
</dbReference>
<name>A0A3M7R0E9_BRAPC</name>